<feature type="domain" description="CD-NTase-associated protein 12/Pycsar effector protein TIR" evidence="1">
    <location>
        <begin position="2"/>
        <end position="60"/>
    </location>
</feature>
<evidence type="ECO:0000259" key="1">
    <source>
        <dbReference type="Pfam" id="PF10137"/>
    </source>
</evidence>
<reference evidence="2 3" key="1">
    <citation type="submission" date="2024-09" db="EMBL/GenBank/DDBJ databases">
        <authorList>
            <person name="Sun Q."/>
            <person name="Mori K."/>
        </authorList>
    </citation>
    <scope>NUCLEOTIDE SEQUENCE [LARGE SCALE GENOMIC DNA]</scope>
    <source>
        <strain evidence="2 3">TBRC 2205</strain>
    </source>
</reference>
<evidence type="ECO:0000313" key="2">
    <source>
        <dbReference type="EMBL" id="MFC0567569.1"/>
    </source>
</evidence>
<dbReference type="RefSeq" id="WP_377342874.1">
    <property type="nucleotide sequence ID" value="NZ_JBHLUE010000026.1"/>
</dbReference>
<dbReference type="Pfam" id="PF10137">
    <property type="entry name" value="CAP12-PCTIR_TIR"/>
    <property type="match status" value="1"/>
</dbReference>
<dbReference type="EMBL" id="JBHLUE010000026">
    <property type="protein sequence ID" value="MFC0567569.1"/>
    <property type="molecule type" value="Genomic_DNA"/>
</dbReference>
<organism evidence="2 3">
    <name type="scientific">Plantactinospora siamensis</name>
    <dbReference type="NCBI Taxonomy" id="555372"/>
    <lineage>
        <taxon>Bacteria</taxon>
        <taxon>Bacillati</taxon>
        <taxon>Actinomycetota</taxon>
        <taxon>Actinomycetes</taxon>
        <taxon>Micromonosporales</taxon>
        <taxon>Micromonosporaceae</taxon>
        <taxon>Plantactinospora</taxon>
    </lineage>
</organism>
<comment type="caution">
    <text evidence="2">The sequence shown here is derived from an EMBL/GenBank/DDBJ whole genome shotgun (WGS) entry which is preliminary data.</text>
</comment>
<accession>A0ABV6P3F6</accession>
<gene>
    <name evidence="2" type="ORF">ACFFHU_25955</name>
</gene>
<dbReference type="InterPro" id="IPR019302">
    <property type="entry name" value="CAP12/PCTIR_TIR_dom"/>
</dbReference>
<proteinExistence type="predicted"/>
<protein>
    <submittedName>
        <fullName evidence="2">TIR domain-containing protein</fullName>
    </submittedName>
</protein>
<keyword evidence="3" id="KW-1185">Reference proteome</keyword>
<evidence type="ECO:0000313" key="3">
    <source>
        <dbReference type="Proteomes" id="UP001589894"/>
    </source>
</evidence>
<sequence length="113" mass="12523">MTEALADYLERCSFAVCVLTAEDFAGDGRLLARQNVIHEVGLFQGRHGFDRVLVLAEEGCDFVPASADPYTITFPRHGISSAFYQLDEMIRAQGFARPGNRRPAGRAWTVDTD</sequence>
<dbReference type="Proteomes" id="UP001589894">
    <property type="component" value="Unassembled WGS sequence"/>
</dbReference>
<name>A0ABV6P3F6_9ACTN</name>